<evidence type="ECO:0000313" key="2">
    <source>
        <dbReference type="EMBL" id="MBW81218.1"/>
    </source>
</evidence>
<reference evidence="2" key="1">
    <citation type="submission" date="2018-02" db="EMBL/GenBank/DDBJ databases">
        <title>Rhizophora mucronata_Transcriptome.</title>
        <authorList>
            <person name="Meera S.P."/>
            <person name="Sreeshan A."/>
            <person name="Augustine A."/>
        </authorList>
    </citation>
    <scope>NUCLEOTIDE SEQUENCE</scope>
    <source>
        <tissue evidence="2">Leaf</tissue>
    </source>
</reference>
<feature type="region of interest" description="Disordered" evidence="1">
    <location>
        <begin position="1"/>
        <end position="21"/>
    </location>
</feature>
<dbReference type="EMBL" id="GGEC01000735">
    <property type="protein sequence ID" value="MBW81218.1"/>
    <property type="molecule type" value="Transcribed_RNA"/>
</dbReference>
<organism evidence="2">
    <name type="scientific">Rhizophora mucronata</name>
    <name type="common">Asiatic mangrove</name>
    <dbReference type="NCBI Taxonomy" id="61149"/>
    <lineage>
        <taxon>Eukaryota</taxon>
        <taxon>Viridiplantae</taxon>
        <taxon>Streptophyta</taxon>
        <taxon>Embryophyta</taxon>
        <taxon>Tracheophyta</taxon>
        <taxon>Spermatophyta</taxon>
        <taxon>Magnoliopsida</taxon>
        <taxon>eudicotyledons</taxon>
        <taxon>Gunneridae</taxon>
        <taxon>Pentapetalae</taxon>
        <taxon>rosids</taxon>
        <taxon>fabids</taxon>
        <taxon>Malpighiales</taxon>
        <taxon>Rhizophoraceae</taxon>
        <taxon>Rhizophora</taxon>
    </lineage>
</organism>
<dbReference type="AlphaFoldDB" id="A0A2P2IJ14"/>
<protein>
    <submittedName>
        <fullName evidence="2">Uncharacterized protein</fullName>
    </submittedName>
</protein>
<accession>A0A2P2IJ14</accession>
<proteinExistence type="predicted"/>
<sequence length="21" mass="2524">MIAKTTFKMERQRTPPLFEAQ</sequence>
<evidence type="ECO:0000256" key="1">
    <source>
        <dbReference type="SAM" id="MobiDB-lite"/>
    </source>
</evidence>
<name>A0A2P2IJ14_RHIMU</name>